<dbReference type="KEGG" id="lrs:PX52LOC_01014"/>
<evidence type="ECO:0000313" key="2">
    <source>
        <dbReference type="Proteomes" id="UP000324974"/>
    </source>
</evidence>
<sequence length="118" mass="13052">MDGDSVSRLYTLAREVARRLPHSLDGGEPERPAKLLAILATALDAIGSNHWRLTDAQRVTTAVLQQSVRRLNGEGVSPAQAVGLNHIVQEFLGVEEVNPAKRDEFYRRVGEIDECHQP</sequence>
<accession>A0A5C1AAK3</accession>
<protein>
    <submittedName>
        <fullName evidence="1">Uncharacterized protein</fullName>
    </submittedName>
</protein>
<name>A0A5C1AAK3_9BACT</name>
<keyword evidence="2" id="KW-1185">Reference proteome</keyword>
<dbReference type="RefSeq" id="WP_149109059.1">
    <property type="nucleotide sequence ID" value="NZ_CP042425.1"/>
</dbReference>
<evidence type="ECO:0000313" key="1">
    <source>
        <dbReference type="EMBL" id="QEL14144.1"/>
    </source>
</evidence>
<reference evidence="2" key="1">
    <citation type="submission" date="2019-08" db="EMBL/GenBank/DDBJ databases">
        <title>Limnoglobus roseus gen. nov., sp. nov., a novel freshwater planctomycete with a giant genome from the family Gemmataceae.</title>
        <authorList>
            <person name="Kulichevskaya I.S."/>
            <person name="Naumoff D.G."/>
            <person name="Miroshnikov K."/>
            <person name="Ivanova A."/>
            <person name="Philippov D.A."/>
            <person name="Hakobyan A."/>
            <person name="Rijpstra I.C."/>
            <person name="Sinninghe Damste J.S."/>
            <person name="Liesack W."/>
            <person name="Dedysh S.N."/>
        </authorList>
    </citation>
    <scope>NUCLEOTIDE SEQUENCE [LARGE SCALE GENOMIC DNA]</scope>
    <source>
        <strain evidence="2">PX52</strain>
    </source>
</reference>
<dbReference type="EMBL" id="CP042425">
    <property type="protein sequence ID" value="QEL14144.1"/>
    <property type="molecule type" value="Genomic_DNA"/>
</dbReference>
<gene>
    <name evidence="1" type="ORF">PX52LOC_01014</name>
</gene>
<dbReference type="Proteomes" id="UP000324974">
    <property type="component" value="Chromosome"/>
</dbReference>
<dbReference type="AlphaFoldDB" id="A0A5C1AAK3"/>
<proteinExistence type="predicted"/>
<organism evidence="1 2">
    <name type="scientific">Limnoglobus roseus</name>
    <dbReference type="NCBI Taxonomy" id="2598579"/>
    <lineage>
        <taxon>Bacteria</taxon>
        <taxon>Pseudomonadati</taxon>
        <taxon>Planctomycetota</taxon>
        <taxon>Planctomycetia</taxon>
        <taxon>Gemmatales</taxon>
        <taxon>Gemmataceae</taxon>
        <taxon>Limnoglobus</taxon>
    </lineage>
</organism>